<dbReference type="PANTHER" id="PTHR46300:SF7">
    <property type="entry name" value="P450, PUTATIVE (EUROFUNG)-RELATED"/>
    <property type="match status" value="1"/>
</dbReference>
<name>A0ABR1JPW0_9AGAR</name>
<evidence type="ECO:0000256" key="2">
    <source>
        <dbReference type="ARBA" id="ARBA00005179"/>
    </source>
</evidence>
<dbReference type="InterPro" id="IPR036396">
    <property type="entry name" value="Cyt_P450_sf"/>
</dbReference>
<dbReference type="InterPro" id="IPR050364">
    <property type="entry name" value="Cytochrome_P450_fung"/>
</dbReference>
<keyword evidence="5" id="KW-0479">Metal-binding</keyword>
<proteinExistence type="inferred from homology"/>
<dbReference type="InterPro" id="IPR002401">
    <property type="entry name" value="Cyt_P450_E_grp-I"/>
</dbReference>
<comment type="caution">
    <text evidence="9">The sequence shown here is derived from an EMBL/GenBank/DDBJ whole genome shotgun (WGS) entry which is preliminary data.</text>
</comment>
<evidence type="ECO:0000313" key="10">
    <source>
        <dbReference type="Proteomes" id="UP001498398"/>
    </source>
</evidence>
<gene>
    <name evidence="9" type="ORF">VKT23_007889</name>
</gene>
<dbReference type="Pfam" id="PF00067">
    <property type="entry name" value="p450"/>
    <property type="match status" value="1"/>
</dbReference>
<dbReference type="PRINTS" id="PR00385">
    <property type="entry name" value="P450"/>
</dbReference>
<dbReference type="CDD" id="cd11065">
    <property type="entry name" value="CYP64-like"/>
    <property type="match status" value="1"/>
</dbReference>
<evidence type="ECO:0000256" key="4">
    <source>
        <dbReference type="ARBA" id="ARBA00022617"/>
    </source>
</evidence>
<comment type="pathway">
    <text evidence="2">Secondary metabolite biosynthesis.</text>
</comment>
<keyword evidence="4" id="KW-0349">Heme</keyword>
<evidence type="ECO:0000256" key="3">
    <source>
        <dbReference type="ARBA" id="ARBA00010617"/>
    </source>
</evidence>
<comment type="cofactor">
    <cofactor evidence="1">
        <name>heme</name>
        <dbReference type="ChEBI" id="CHEBI:30413"/>
    </cofactor>
</comment>
<keyword evidence="10" id="KW-1185">Reference proteome</keyword>
<accession>A0ABR1JPW0</accession>
<evidence type="ECO:0000256" key="7">
    <source>
        <dbReference type="ARBA" id="ARBA00023004"/>
    </source>
</evidence>
<dbReference type="PRINTS" id="PR00463">
    <property type="entry name" value="EP450I"/>
</dbReference>
<dbReference type="SUPFAM" id="SSF48264">
    <property type="entry name" value="Cytochrome P450"/>
    <property type="match status" value="1"/>
</dbReference>
<keyword evidence="6" id="KW-0560">Oxidoreductase</keyword>
<evidence type="ECO:0000256" key="1">
    <source>
        <dbReference type="ARBA" id="ARBA00001971"/>
    </source>
</evidence>
<dbReference type="Proteomes" id="UP001498398">
    <property type="component" value="Unassembled WGS sequence"/>
</dbReference>
<keyword evidence="7" id="KW-0408">Iron</keyword>
<evidence type="ECO:0000256" key="5">
    <source>
        <dbReference type="ARBA" id="ARBA00022723"/>
    </source>
</evidence>
<dbReference type="Gene3D" id="1.10.630.10">
    <property type="entry name" value="Cytochrome P450"/>
    <property type="match status" value="1"/>
</dbReference>
<dbReference type="InterPro" id="IPR001128">
    <property type="entry name" value="Cyt_P450"/>
</dbReference>
<comment type="similarity">
    <text evidence="3">Belongs to the cytochrome P450 family.</text>
</comment>
<sequence length="522" mass="59448">MAQMTWQILATTVTCLIVLYAFSKRTSTRYPPGPRGVPVFGNIFQLNPANPWRTFTKWAETYGPIVYVNAGGQPIVLLNTKKVAEDLLENRGPKYSSRPRLVVSAEMCGNSNIAMLTGERWRKMRRTSEHALGVRSSSNYYDIQSSESALLAHGLLHQTTKWDSHIERAFSSMILSILYDQPVIRSLNDPSVVFMNEVVEVLSNATVPGAYLVDIFPILEHLPRCLSGWRYTAERYFQKFDSRFQQLFLTIKDKVTSGQEQRSSFCSTLAESQKQHTMTDRECAWLSGILYTAGHETTATTLMWFIFAMILHPHIQQRAQRELDQVVGQSRLPSFADAKHLPYVQAILKEILRWRPAIPFGVPHAIEEDDYYEGYYIPKGSICIASSWSINRDPNVYGSNADEFHPERHLDENGHLRDESSEGHFSYGFGQRICVGRHVANNSLFIAMATILWTMTLEPGKDSRGNILKPDINAEEWNGLVIRPPHFEFNATPRFADAESLIQQAREEIMEEVLTHPDLNDI</sequence>
<dbReference type="PANTHER" id="PTHR46300">
    <property type="entry name" value="P450, PUTATIVE (EUROFUNG)-RELATED-RELATED"/>
    <property type="match status" value="1"/>
</dbReference>
<protein>
    <recommendedName>
        <fullName evidence="11">Cytochrome P450</fullName>
    </recommendedName>
</protein>
<organism evidence="9 10">
    <name type="scientific">Marasmiellus scandens</name>
    <dbReference type="NCBI Taxonomy" id="2682957"/>
    <lineage>
        <taxon>Eukaryota</taxon>
        <taxon>Fungi</taxon>
        <taxon>Dikarya</taxon>
        <taxon>Basidiomycota</taxon>
        <taxon>Agaricomycotina</taxon>
        <taxon>Agaricomycetes</taxon>
        <taxon>Agaricomycetidae</taxon>
        <taxon>Agaricales</taxon>
        <taxon>Marasmiineae</taxon>
        <taxon>Omphalotaceae</taxon>
        <taxon>Marasmiellus</taxon>
    </lineage>
</organism>
<evidence type="ECO:0000313" key="9">
    <source>
        <dbReference type="EMBL" id="KAK7462289.1"/>
    </source>
</evidence>
<evidence type="ECO:0000256" key="6">
    <source>
        <dbReference type="ARBA" id="ARBA00023002"/>
    </source>
</evidence>
<evidence type="ECO:0008006" key="11">
    <source>
        <dbReference type="Google" id="ProtNLM"/>
    </source>
</evidence>
<reference evidence="9 10" key="1">
    <citation type="submission" date="2024-01" db="EMBL/GenBank/DDBJ databases">
        <title>A draft genome for the cacao thread blight pathogen Marasmiellus scandens.</title>
        <authorList>
            <person name="Baruah I.K."/>
            <person name="Leung J."/>
            <person name="Bukari Y."/>
            <person name="Amoako-Attah I."/>
            <person name="Meinhardt L.W."/>
            <person name="Bailey B.A."/>
            <person name="Cohen S.P."/>
        </authorList>
    </citation>
    <scope>NUCLEOTIDE SEQUENCE [LARGE SCALE GENOMIC DNA]</scope>
    <source>
        <strain evidence="9 10">GH-19</strain>
    </source>
</reference>
<dbReference type="EMBL" id="JBANRG010000011">
    <property type="protein sequence ID" value="KAK7462289.1"/>
    <property type="molecule type" value="Genomic_DNA"/>
</dbReference>
<keyword evidence="8" id="KW-0503">Monooxygenase</keyword>
<evidence type="ECO:0000256" key="8">
    <source>
        <dbReference type="ARBA" id="ARBA00023033"/>
    </source>
</evidence>